<organism evidence="1 2">
    <name type="scientific">Entamoeba invadens IP1</name>
    <dbReference type="NCBI Taxonomy" id="370355"/>
    <lineage>
        <taxon>Eukaryota</taxon>
        <taxon>Amoebozoa</taxon>
        <taxon>Evosea</taxon>
        <taxon>Archamoebae</taxon>
        <taxon>Mastigamoebida</taxon>
        <taxon>Entamoebidae</taxon>
        <taxon>Entamoeba</taxon>
    </lineage>
</organism>
<evidence type="ECO:0000313" key="1">
    <source>
        <dbReference type="EMBL" id="ELP94888.1"/>
    </source>
</evidence>
<dbReference type="KEGG" id="eiv:EIN_249220"/>
<name>A0A0A1UEH6_ENTIV</name>
<protein>
    <submittedName>
        <fullName evidence="1">Uncharacterized protein</fullName>
    </submittedName>
</protein>
<dbReference type="RefSeq" id="XP_004261659.1">
    <property type="nucleotide sequence ID" value="XM_004261611.1"/>
</dbReference>
<dbReference type="GeneID" id="14893885"/>
<dbReference type="VEuPathDB" id="AmoebaDB:EIN_249220"/>
<keyword evidence="2" id="KW-1185">Reference proteome</keyword>
<dbReference type="Proteomes" id="UP000014680">
    <property type="component" value="Unassembled WGS sequence"/>
</dbReference>
<evidence type="ECO:0000313" key="2">
    <source>
        <dbReference type="Proteomes" id="UP000014680"/>
    </source>
</evidence>
<dbReference type="EMBL" id="KB206169">
    <property type="protein sequence ID" value="ELP94888.1"/>
    <property type="molecule type" value="Genomic_DNA"/>
</dbReference>
<proteinExistence type="predicted"/>
<gene>
    <name evidence="1" type="ORF">EIN_249220</name>
</gene>
<dbReference type="AlphaFoldDB" id="A0A0A1UEH6"/>
<accession>A0A0A1UEH6</accession>
<reference evidence="1 2" key="1">
    <citation type="submission" date="2012-10" db="EMBL/GenBank/DDBJ databases">
        <authorList>
            <person name="Zafar N."/>
            <person name="Inman J."/>
            <person name="Hall N."/>
            <person name="Lorenzi H."/>
            <person name="Caler E."/>
        </authorList>
    </citation>
    <scope>NUCLEOTIDE SEQUENCE [LARGE SCALE GENOMIC DNA]</scope>
    <source>
        <strain evidence="1 2">IP1</strain>
    </source>
</reference>
<sequence length="211" mass="24598">MSDTRFVFTKNTSLPFKTQCSREKRNKEALQQAVLLGLLTQLHTIDVERPLKKSNVTEQIPKIISIDFGNEIFEYDGFVRDRFKSYMETDYKTEQERIKGLRLFNRNIQVFSNNYLMDLCTENGFFFNSHLSKVSKNAQRIEYFENIFYKGKLVMSVFDIAEKGSMLCKYFSDVVKIHKHTMIEVGDKNIQRILGFSTDSTTESSSSLLTN</sequence>